<proteinExistence type="predicted"/>
<evidence type="ECO:0000313" key="2">
    <source>
        <dbReference type="Proteomes" id="UP000295157"/>
    </source>
</evidence>
<dbReference type="Proteomes" id="UP000295157">
    <property type="component" value="Unassembled WGS sequence"/>
</dbReference>
<sequence>MTTCTGCGAAGDECEELFHRLLVLDFSRQAPWSPLHAVSVSCYFFQHPERAVDGGPAFYWSLLHMYLRDGVEAVRRGTERARHLNSHRYGGRKPTLDDFPGAPPFPEAGPPPTAYAVTIVDVAVDGTFPAEGFEEREQAWAGAAITAWSDRILPRR</sequence>
<accession>A0A4V2XK72</accession>
<dbReference type="OrthoDB" id="3427046at2"/>
<protein>
    <submittedName>
        <fullName evidence="1">Uncharacterized protein</fullName>
    </submittedName>
</protein>
<reference evidence="1 2" key="1">
    <citation type="submission" date="2019-02" db="EMBL/GenBank/DDBJ databases">
        <title>Draft genome sequences of novel Actinobacteria.</title>
        <authorList>
            <person name="Sahin N."/>
            <person name="Ay H."/>
            <person name="Saygin H."/>
        </authorList>
    </citation>
    <scope>NUCLEOTIDE SEQUENCE [LARGE SCALE GENOMIC DNA]</scope>
    <source>
        <strain evidence="1 2">KC201</strain>
    </source>
</reference>
<comment type="caution">
    <text evidence="1">The sequence shown here is derived from an EMBL/GenBank/DDBJ whole genome shotgun (WGS) entry which is preliminary data.</text>
</comment>
<dbReference type="InterPro" id="IPR045990">
    <property type="entry name" value="DUF5946"/>
</dbReference>
<dbReference type="RefSeq" id="WP_132334038.1">
    <property type="nucleotide sequence ID" value="NZ_SMJZ01000070.1"/>
</dbReference>
<keyword evidence="2" id="KW-1185">Reference proteome</keyword>
<gene>
    <name evidence="1" type="ORF">E1267_19655</name>
</gene>
<organism evidence="1 2">
    <name type="scientific">Nonomuraea longispora</name>
    <dbReference type="NCBI Taxonomy" id="1848320"/>
    <lineage>
        <taxon>Bacteria</taxon>
        <taxon>Bacillati</taxon>
        <taxon>Actinomycetota</taxon>
        <taxon>Actinomycetes</taxon>
        <taxon>Streptosporangiales</taxon>
        <taxon>Streptosporangiaceae</taxon>
        <taxon>Nonomuraea</taxon>
    </lineage>
</organism>
<dbReference type="EMBL" id="SMJZ01000070">
    <property type="protein sequence ID" value="TDC05416.1"/>
    <property type="molecule type" value="Genomic_DNA"/>
</dbReference>
<dbReference type="Pfam" id="PF19371">
    <property type="entry name" value="DUF5946"/>
    <property type="match status" value="1"/>
</dbReference>
<name>A0A4V2XK72_9ACTN</name>
<evidence type="ECO:0000313" key="1">
    <source>
        <dbReference type="EMBL" id="TDC05416.1"/>
    </source>
</evidence>
<dbReference type="AlphaFoldDB" id="A0A4V2XK72"/>